<keyword evidence="2" id="KW-1185">Reference proteome</keyword>
<dbReference type="AlphaFoldDB" id="U5DHT0"/>
<reference evidence="1 2" key="1">
    <citation type="submission" date="2013-05" db="EMBL/GenBank/DDBJ databases">
        <title>Draft genome sequence of Rubidibacter lacunae KORDI 51-2.</title>
        <authorList>
            <person name="Choi D.H."/>
            <person name="Noh J.H."/>
            <person name="Kwon K.-K."/>
            <person name="Lee J.-H."/>
            <person name="Ryu J.-Y."/>
        </authorList>
    </citation>
    <scope>NUCLEOTIDE SEQUENCE [LARGE SCALE GENOMIC DNA]</scope>
    <source>
        <strain evidence="1 2">KORDI 51-2</strain>
    </source>
</reference>
<sequence length="43" mass="4538">MLDGRGRPNTVNKAILANEALVCALENAAAERSVTLAFGYTIC</sequence>
<name>U5DHT0_9CHRO</name>
<evidence type="ECO:0000313" key="2">
    <source>
        <dbReference type="Proteomes" id="UP000016960"/>
    </source>
</evidence>
<dbReference type="Proteomes" id="UP000016960">
    <property type="component" value="Unassembled WGS sequence"/>
</dbReference>
<protein>
    <submittedName>
        <fullName evidence="1">Uncharacterized protein</fullName>
    </submittedName>
</protein>
<organism evidence="1 2">
    <name type="scientific">Rubidibacter lacunae KORDI 51-2</name>
    <dbReference type="NCBI Taxonomy" id="582515"/>
    <lineage>
        <taxon>Bacteria</taxon>
        <taxon>Bacillati</taxon>
        <taxon>Cyanobacteriota</taxon>
        <taxon>Cyanophyceae</taxon>
        <taxon>Oscillatoriophycideae</taxon>
        <taxon>Chroococcales</taxon>
        <taxon>Aphanothecaceae</taxon>
        <taxon>Rubidibacter</taxon>
    </lineage>
</organism>
<comment type="caution">
    <text evidence="1">The sequence shown here is derived from an EMBL/GenBank/DDBJ whole genome shotgun (WGS) entry which is preliminary data.</text>
</comment>
<accession>U5DHT0</accession>
<dbReference type="EMBL" id="ASSJ01000053">
    <property type="protein sequence ID" value="ERN41201.1"/>
    <property type="molecule type" value="Genomic_DNA"/>
</dbReference>
<dbReference type="InParanoid" id="U5DHT0"/>
<proteinExistence type="predicted"/>
<gene>
    <name evidence="1" type="ORF">KR51_00022670</name>
</gene>
<evidence type="ECO:0000313" key="1">
    <source>
        <dbReference type="EMBL" id="ERN41201.1"/>
    </source>
</evidence>